<reference evidence="1 2" key="1">
    <citation type="submission" date="2021-08" db="EMBL/GenBank/DDBJ databases">
        <authorList>
            <person name="Tuo L."/>
        </authorList>
    </citation>
    <scope>NUCLEOTIDE SEQUENCE [LARGE SCALE GENOMIC DNA]</scope>
    <source>
        <strain evidence="1 2">JCM 31229</strain>
    </source>
</reference>
<proteinExistence type="predicted"/>
<protein>
    <submittedName>
        <fullName evidence="1">DUF1491 family protein</fullName>
    </submittedName>
</protein>
<gene>
    <name evidence="1" type="ORF">K7G82_20580</name>
</gene>
<comment type="caution">
    <text evidence="1">The sequence shown here is derived from an EMBL/GenBank/DDBJ whole genome shotgun (WGS) entry which is preliminary data.</text>
</comment>
<keyword evidence="2" id="KW-1185">Reference proteome</keyword>
<dbReference type="Pfam" id="PF07372">
    <property type="entry name" value="DUF1491"/>
    <property type="match status" value="1"/>
</dbReference>
<dbReference type="Proteomes" id="UP000706039">
    <property type="component" value="Unassembled WGS sequence"/>
</dbReference>
<sequence>MLVGALIRRVQAEGGYATVLAKGDAGGGAIIIACAEKGRVSGLFERILDMGGAYIWAPCGPRDSTDPFEISQYLERRRTCDPDIWIVELDIADAERFAAETIGPA</sequence>
<evidence type="ECO:0000313" key="2">
    <source>
        <dbReference type="Proteomes" id="UP000706039"/>
    </source>
</evidence>
<organism evidence="1 2">
    <name type="scientific">Sphingomonas colocasiae</name>
    <dbReference type="NCBI Taxonomy" id="1848973"/>
    <lineage>
        <taxon>Bacteria</taxon>
        <taxon>Pseudomonadati</taxon>
        <taxon>Pseudomonadota</taxon>
        <taxon>Alphaproteobacteria</taxon>
        <taxon>Sphingomonadales</taxon>
        <taxon>Sphingomonadaceae</taxon>
        <taxon>Sphingomonas</taxon>
    </lineage>
</organism>
<dbReference type="InterPro" id="IPR009964">
    <property type="entry name" value="DUF1491"/>
</dbReference>
<evidence type="ECO:0000313" key="1">
    <source>
        <dbReference type="EMBL" id="MBY8824712.1"/>
    </source>
</evidence>
<accession>A0ABS7PTQ7</accession>
<dbReference type="EMBL" id="JAINVV010000009">
    <property type="protein sequence ID" value="MBY8824712.1"/>
    <property type="molecule type" value="Genomic_DNA"/>
</dbReference>
<dbReference type="Gene3D" id="3.40.1530.20">
    <property type="entry name" value="Protein of unknown function (DUF1491)"/>
    <property type="match status" value="1"/>
</dbReference>
<name>A0ABS7PTQ7_9SPHN</name>